<dbReference type="Proteomes" id="UP000177306">
    <property type="component" value="Unassembled WGS sequence"/>
</dbReference>
<comment type="caution">
    <text evidence="1">The sequence shown here is derived from an EMBL/GenBank/DDBJ whole genome shotgun (WGS) entry which is preliminary data.</text>
</comment>
<dbReference type="EMBL" id="MFLY01000023">
    <property type="protein sequence ID" value="OGG72914.1"/>
    <property type="molecule type" value="Genomic_DNA"/>
</dbReference>
<reference evidence="1 2" key="1">
    <citation type="journal article" date="2016" name="Nat. Commun.">
        <title>Thousands of microbial genomes shed light on interconnected biogeochemical processes in an aquifer system.</title>
        <authorList>
            <person name="Anantharaman K."/>
            <person name="Brown C.T."/>
            <person name="Hug L.A."/>
            <person name="Sharon I."/>
            <person name="Castelle C.J."/>
            <person name="Probst A.J."/>
            <person name="Thomas B.C."/>
            <person name="Singh A."/>
            <person name="Wilkins M.J."/>
            <person name="Karaoz U."/>
            <person name="Brodie E.L."/>
            <person name="Williams K.H."/>
            <person name="Hubbard S.S."/>
            <person name="Banfield J.F."/>
        </authorList>
    </citation>
    <scope>NUCLEOTIDE SEQUENCE [LARGE SCALE GENOMIC DNA]</scope>
</reference>
<gene>
    <name evidence="1" type="ORF">A3A38_02735</name>
</gene>
<dbReference type="AlphaFoldDB" id="A0A1F6EGZ5"/>
<accession>A0A1F6EGZ5</accession>
<name>A0A1F6EGZ5_9BACT</name>
<evidence type="ECO:0000313" key="1">
    <source>
        <dbReference type="EMBL" id="OGG72914.1"/>
    </source>
</evidence>
<evidence type="ECO:0000313" key="2">
    <source>
        <dbReference type="Proteomes" id="UP000177306"/>
    </source>
</evidence>
<sequence>MIRLDISHSLESETVRVFLTLKKLEWYLSNGYTPILPKGLQKDSTLEEVTNAISAEYTPAEYEVSAQSLLEAWHHHAQTIEKLVTGPLPLKREYKIILTRYGVGGSYDTSTETIKVNIKSSPPREVVGVVLHEIVHIALEPLILKYNISHWRKERLVDLIGNTFFSEIRKPQIIREDVSIVDEKYKSLSPDIEAIIKEIAG</sequence>
<proteinExistence type="predicted"/>
<protein>
    <submittedName>
        <fullName evidence="1">Uncharacterized protein</fullName>
    </submittedName>
</protein>
<organism evidence="1 2">
    <name type="scientific">Candidatus Kaiserbacteria bacterium RIFCSPLOWO2_01_FULL_53_17</name>
    <dbReference type="NCBI Taxonomy" id="1798511"/>
    <lineage>
        <taxon>Bacteria</taxon>
        <taxon>Candidatus Kaiseribacteriota</taxon>
    </lineage>
</organism>